<dbReference type="Proteomes" id="UP000299102">
    <property type="component" value="Unassembled WGS sequence"/>
</dbReference>
<accession>A0A4C1TAW1</accession>
<evidence type="ECO:0000313" key="2">
    <source>
        <dbReference type="EMBL" id="GBP11643.1"/>
    </source>
</evidence>
<feature type="region of interest" description="Disordered" evidence="1">
    <location>
        <begin position="100"/>
        <end position="137"/>
    </location>
</feature>
<dbReference type="EMBL" id="BGZK01000047">
    <property type="protein sequence ID" value="GBP11643.1"/>
    <property type="molecule type" value="Genomic_DNA"/>
</dbReference>
<evidence type="ECO:0000256" key="1">
    <source>
        <dbReference type="SAM" id="MobiDB-lite"/>
    </source>
</evidence>
<gene>
    <name evidence="2" type="ORF">EVAR_77769_1</name>
</gene>
<reference evidence="2 3" key="1">
    <citation type="journal article" date="2019" name="Commun. Biol.">
        <title>The bagworm genome reveals a unique fibroin gene that provides high tensile strength.</title>
        <authorList>
            <person name="Kono N."/>
            <person name="Nakamura H."/>
            <person name="Ohtoshi R."/>
            <person name="Tomita M."/>
            <person name="Numata K."/>
            <person name="Arakawa K."/>
        </authorList>
    </citation>
    <scope>NUCLEOTIDE SEQUENCE [LARGE SCALE GENOMIC DNA]</scope>
</reference>
<evidence type="ECO:0000313" key="3">
    <source>
        <dbReference type="Proteomes" id="UP000299102"/>
    </source>
</evidence>
<organism evidence="2 3">
    <name type="scientific">Eumeta variegata</name>
    <name type="common">Bagworm moth</name>
    <name type="synonym">Eumeta japonica</name>
    <dbReference type="NCBI Taxonomy" id="151549"/>
    <lineage>
        <taxon>Eukaryota</taxon>
        <taxon>Metazoa</taxon>
        <taxon>Ecdysozoa</taxon>
        <taxon>Arthropoda</taxon>
        <taxon>Hexapoda</taxon>
        <taxon>Insecta</taxon>
        <taxon>Pterygota</taxon>
        <taxon>Neoptera</taxon>
        <taxon>Endopterygota</taxon>
        <taxon>Lepidoptera</taxon>
        <taxon>Glossata</taxon>
        <taxon>Ditrysia</taxon>
        <taxon>Tineoidea</taxon>
        <taxon>Psychidae</taxon>
        <taxon>Oiketicinae</taxon>
        <taxon>Eumeta</taxon>
    </lineage>
</organism>
<feature type="compositionally biased region" description="Basic and acidic residues" evidence="1">
    <location>
        <begin position="104"/>
        <end position="113"/>
    </location>
</feature>
<name>A0A4C1TAW1_EUMVA</name>
<dbReference type="AlphaFoldDB" id="A0A4C1TAW1"/>
<comment type="caution">
    <text evidence="2">The sequence shown here is derived from an EMBL/GenBank/DDBJ whole genome shotgun (WGS) entry which is preliminary data.</text>
</comment>
<protein>
    <submittedName>
        <fullName evidence="2">Uncharacterized protein</fullName>
    </submittedName>
</protein>
<sequence>MTAFVDGMKKLGTMYYEDWYEEERVGMLDRIEWVTARPVNVKPRASSFIAYPKSMYDEEIIWSRYKQASNSSNALDSNPAFDLDPESDQIVLDERMTLTQETQMHNREDKFQGEGETDPGSDPGTGPLRRAHPALRRQRHCTGGIGVAGRRHHAPRRSFVTRRRPLSQSVIVPPQSALVCVSIQRPVNQSVDITAVNTLDDRGTIVP</sequence>
<proteinExistence type="predicted"/>
<keyword evidence="3" id="KW-1185">Reference proteome</keyword>